<evidence type="ECO:0000313" key="4">
    <source>
        <dbReference type="EMBL" id="KAK7244916.1"/>
    </source>
</evidence>
<evidence type="ECO:0000256" key="2">
    <source>
        <dbReference type="SAM" id="SignalP"/>
    </source>
</evidence>
<dbReference type="Pfam" id="PF12697">
    <property type="entry name" value="Abhydrolase_6"/>
    <property type="match status" value="1"/>
</dbReference>
<dbReference type="EMBL" id="JAYWIO010000008">
    <property type="protein sequence ID" value="KAK7244916.1"/>
    <property type="molecule type" value="Genomic_DNA"/>
</dbReference>
<sequence length="206" mass="22459">MALVPSGIRKKTLAVLFIGFLAWAYKAIQPPPPKICGSPDGPPVTAPRIKLRDERYLAYKEHGVPRDAAKYKIVFVHGIDACRHDAVVAETLSPDVAKDLGVYIVSFDRPGYGESDPDPNLTLKSLALDIEELADKLRLGSKFYIIGHSLGGLVVWGCLKYIPHRRFHTKTNLDSTSSSDAPISSSSLSSNNEESPHISADDEPPP</sequence>
<keyword evidence="2" id="KW-0732">Signal</keyword>
<dbReference type="InterPro" id="IPR000073">
    <property type="entry name" value="AB_hydrolase_1"/>
</dbReference>
<protein>
    <recommendedName>
        <fullName evidence="3">AB hydrolase-1 domain-containing protein</fullName>
    </recommendedName>
</protein>
<gene>
    <name evidence="4" type="ORF">RIF29_39745</name>
</gene>
<proteinExistence type="predicted"/>
<reference evidence="4 5" key="1">
    <citation type="submission" date="2024-01" db="EMBL/GenBank/DDBJ databases">
        <title>The genomes of 5 underutilized Papilionoideae crops provide insights into root nodulation and disease resistanc.</title>
        <authorList>
            <person name="Yuan L."/>
        </authorList>
    </citation>
    <scope>NUCLEOTIDE SEQUENCE [LARGE SCALE GENOMIC DNA]</scope>
    <source>
        <strain evidence="4">ZHUSHIDOU_FW_LH</strain>
        <tissue evidence="4">Leaf</tissue>
    </source>
</reference>
<evidence type="ECO:0000259" key="3">
    <source>
        <dbReference type="Pfam" id="PF12697"/>
    </source>
</evidence>
<feature type="region of interest" description="Disordered" evidence="1">
    <location>
        <begin position="171"/>
        <end position="206"/>
    </location>
</feature>
<dbReference type="Gene3D" id="3.40.50.1820">
    <property type="entry name" value="alpha/beta hydrolase"/>
    <property type="match status" value="1"/>
</dbReference>
<dbReference type="InterPro" id="IPR029058">
    <property type="entry name" value="AB_hydrolase_fold"/>
</dbReference>
<name>A0AAN9E3F4_CROPI</name>
<evidence type="ECO:0000256" key="1">
    <source>
        <dbReference type="SAM" id="MobiDB-lite"/>
    </source>
</evidence>
<comment type="caution">
    <text evidence="4">The sequence shown here is derived from an EMBL/GenBank/DDBJ whole genome shotgun (WGS) entry which is preliminary data.</text>
</comment>
<dbReference type="AlphaFoldDB" id="A0AAN9E3F4"/>
<feature type="signal peptide" evidence="2">
    <location>
        <begin position="1"/>
        <end position="27"/>
    </location>
</feature>
<dbReference type="PANTHER" id="PTHR45763">
    <property type="entry name" value="HYDROLASE, ALPHA/BETA FOLD FAMILY PROTEIN, EXPRESSED-RELATED"/>
    <property type="match status" value="1"/>
</dbReference>
<feature type="chain" id="PRO_5042963084" description="AB hydrolase-1 domain-containing protein" evidence="2">
    <location>
        <begin position="28"/>
        <end position="206"/>
    </location>
</feature>
<feature type="compositionally biased region" description="Low complexity" evidence="1">
    <location>
        <begin position="173"/>
        <end position="193"/>
    </location>
</feature>
<organism evidence="4 5">
    <name type="scientific">Crotalaria pallida</name>
    <name type="common">Smooth rattlebox</name>
    <name type="synonym">Crotalaria striata</name>
    <dbReference type="NCBI Taxonomy" id="3830"/>
    <lineage>
        <taxon>Eukaryota</taxon>
        <taxon>Viridiplantae</taxon>
        <taxon>Streptophyta</taxon>
        <taxon>Embryophyta</taxon>
        <taxon>Tracheophyta</taxon>
        <taxon>Spermatophyta</taxon>
        <taxon>Magnoliopsida</taxon>
        <taxon>eudicotyledons</taxon>
        <taxon>Gunneridae</taxon>
        <taxon>Pentapetalae</taxon>
        <taxon>rosids</taxon>
        <taxon>fabids</taxon>
        <taxon>Fabales</taxon>
        <taxon>Fabaceae</taxon>
        <taxon>Papilionoideae</taxon>
        <taxon>50 kb inversion clade</taxon>
        <taxon>genistoids sensu lato</taxon>
        <taxon>core genistoids</taxon>
        <taxon>Crotalarieae</taxon>
        <taxon>Crotalaria</taxon>
    </lineage>
</organism>
<feature type="domain" description="AB hydrolase-1" evidence="3">
    <location>
        <begin position="73"/>
        <end position="157"/>
    </location>
</feature>
<evidence type="ECO:0000313" key="5">
    <source>
        <dbReference type="Proteomes" id="UP001372338"/>
    </source>
</evidence>
<dbReference type="Proteomes" id="UP001372338">
    <property type="component" value="Unassembled WGS sequence"/>
</dbReference>
<accession>A0AAN9E3F4</accession>
<dbReference type="PANTHER" id="PTHR45763:SF51">
    <property type="entry name" value="ALPHA_BETA-HYDROLASES SUPERFAMILY PROTEIN"/>
    <property type="match status" value="1"/>
</dbReference>
<keyword evidence="5" id="KW-1185">Reference proteome</keyword>
<dbReference type="SUPFAM" id="SSF53474">
    <property type="entry name" value="alpha/beta-Hydrolases"/>
    <property type="match status" value="1"/>
</dbReference>